<dbReference type="AlphaFoldDB" id="A0A544YMI2"/>
<gene>
    <name evidence="2" type="ORF">FLX08_26685</name>
</gene>
<protein>
    <submittedName>
        <fullName evidence="2">Serine hydrolase</fullName>
    </submittedName>
</protein>
<proteinExistence type="predicted"/>
<evidence type="ECO:0000256" key="1">
    <source>
        <dbReference type="SAM" id="MobiDB-lite"/>
    </source>
</evidence>
<dbReference type="EMBL" id="VIRM01000038">
    <property type="protein sequence ID" value="TQS17985.1"/>
    <property type="molecule type" value="Genomic_DNA"/>
</dbReference>
<dbReference type="Proteomes" id="UP000316541">
    <property type="component" value="Unassembled WGS sequence"/>
</dbReference>
<dbReference type="SUPFAM" id="SSF56601">
    <property type="entry name" value="beta-lactamase/transpeptidase-like"/>
    <property type="match status" value="1"/>
</dbReference>
<sequence length="116" mass="12154">MGSGGSAKQPPRATSGHCAEGRCATSHTGFPAVSPAKTFTAAAALRLVQEAWSWMTASTSTSPISRSPTPFPGRLITLRHLLTRTDPASRTGPATAAADVAVPDRQQSRRPMLVRT</sequence>
<keyword evidence="2" id="KW-0378">Hydrolase</keyword>
<evidence type="ECO:0000313" key="3">
    <source>
        <dbReference type="Proteomes" id="UP000316541"/>
    </source>
</evidence>
<feature type="region of interest" description="Disordered" evidence="1">
    <location>
        <begin position="85"/>
        <end position="116"/>
    </location>
</feature>
<reference evidence="2 3" key="1">
    <citation type="submission" date="2019-07" db="EMBL/GenBank/DDBJ databases">
        <title>Microbispora hainanensis DSM 45428.</title>
        <authorList>
            <person name="Thawai C."/>
        </authorList>
    </citation>
    <scope>NUCLEOTIDE SEQUENCE [LARGE SCALE GENOMIC DNA]</scope>
    <source>
        <strain evidence="2 3">DSM 45428</strain>
    </source>
</reference>
<feature type="region of interest" description="Disordered" evidence="1">
    <location>
        <begin position="1"/>
        <end position="20"/>
    </location>
</feature>
<dbReference type="InterPro" id="IPR012338">
    <property type="entry name" value="Beta-lactam/transpept-like"/>
</dbReference>
<evidence type="ECO:0000313" key="2">
    <source>
        <dbReference type="EMBL" id="TQS17985.1"/>
    </source>
</evidence>
<dbReference type="Gene3D" id="3.40.710.10">
    <property type="entry name" value="DD-peptidase/beta-lactamase superfamily"/>
    <property type="match status" value="1"/>
</dbReference>
<name>A0A544YMI2_9ACTN</name>
<dbReference type="GO" id="GO:0016787">
    <property type="term" value="F:hydrolase activity"/>
    <property type="evidence" value="ECO:0007669"/>
    <property type="project" value="UniProtKB-KW"/>
</dbReference>
<organism evidence="2 3">
    <name type="scientific">Microbispora hainanensis</name>
    <dbReference type="NCBI Taxonomy" id="568844"/>
    <lineage>
        <taxon>Bacteria</taxon>
        <taxon>Bacillati</taxon>
        <taxon>Actinomycetota</taxon>
        <taxon>Actinomycetes</taxon>
        <taxon>Streptosporangiales</taxon>
        <taxon>Streptosporangiaceae</taxon>
        <taxon>Microbispora</taxon>
    </lineage>
</organism>
<feature type="compositionally biased region" description="Low complexity" evidence="1">
    <location>
        <begin position="90"/>
        <end position="105"/>
    </location>
</feature>
<comment type="caution">
    <text evidence="2">The sequence shown here is derived from an EMBL/GenBank/DDBJ whole genome shotgun (WGS) entry which is preliminary data.</text>
</comment>
<accession>A0A544YMI2</accession>